<dbReference type="PIRSF" id="PIRSF009320">
    <property type="entry name" value="Nuc_binding_HP_1000"/>
    <property type="match status" value="1"/>
</dbReference>
<dbReference type="InterPro" id="IPR025669">
    <property type="entry name" value="AAA_dom"/>
</dbReference>
<evidence type="ECO:0000256" key="4">
    <source>
        <dbReference type="ARBA" id="ARBA00071824"/>
    </source>
</evidence>
<dbReference type="AlphaFoldDB" id="A0A177KNW0"/>
<evidence type="ECO:0000256" key="3">
    <source>
        <dbReference type="ARBA" id="ARBA00062323"/>
    </source>
</evidence>
<dbReference type="Pfam" id="PF13614">
    <property type="entry name" value="AAA_31"/>
    <property type="match status" value="1"/>
</dbReference>
<name>A0A177KNW0_9BACI</name>
<comment type="catalytic activity">
    <reaction evidence="2">
        <text>ATP + H2O = ADP + phosphate + H(+)</text>
        <dbReference type="Rhea" id="RHEA:13065"/>
        <dbReference type="ChEBI" id="CHEBI:15377"/>
        <dbReference type="ChEBI" id="CHEBI:15378"/>
        <dbReference type="ChEBI" id="CHEBI:30616"/>
        <dbReference type="ChEBI" id="CHEBI:43474"/>
        <dbReference type="ChEBI" id="CHEBI:456216"/>
    </reaction>
</comment>
<evidence type="ECO:0000256" key="1">
    <source>
        <dbReference type="ARBA" id="ARBA00006976"/>
    </source>
</evidence>
<comment type="subunit">
    <text evidence="3">Dimerizes in the presence of ATP but not ADP; ATP-binding is required for double-stranded (ds)DNA-binding. Interacts with DnaA.</text>
</comment>
<feature type="domain" description="AAA" evidence="5">
    <location>
        <begin position="3"/>
        <end position="178"/>
    </location>
</feature>
<protein>
    <recommendedName>
        <fullName evidence="4">Sporulation initiation inhibitor protein Soj</fullName>
    </recommendedName>
</protein>
<dbReference type="SUPFAM" id="SSF52540">
    <property type="entry name" value="P-loop containing nucleoside triphosphate hydrolases"/>
    <property type="match status" value="1"/>
</dbReference>
<evidence type="ECO:0000313" key="6">
    <source>
        <dbReference type="EMBL" id="OAH54261.1"/>
    </source>
</evidence>
<dbReference type="InterPro" id="IPR050678">
    <property type="entry name" value="DNA_Partitioning_ATPase"/>
</dbReference>
<comment type="caution">
    <text evidence="6">The sequence shown here is derived from an EMBL/GenBank/DDBJ whole genome shotgun (WGS) entry which is preliminary data.</text>
</comment>
<dbReference type="RefSeq" id="WP_018395048.1">
    <property type="nucleotide sequence ID" value="NZ_LQWZ01000033.1"/>
</dbReference>
<dbReference type="FunFam" id="3.40.50.300:FF:000285">
    <property type="entry name" value="Sporulation initiation inhibitor Soj"/>
    <property type="match status" value="1"/>
</dbReference>
<dbReference type="InterPro" id="IPR027417">
    <property type="entry name" value="P-loop_NTPase"/>
</dbReference>
<comment type="similarity">
    <text evidence="1">Belongs to the ParA family.</text>
</comment>
<evidence type="ECO:0000259" key="5">
    <source>
        <dbReference type="Pfam" id="PF13614"/>
    </source>
</evidence>
<evidence type="ECO:0000313" key="7">
    <source>
        <dbReference type="Proteomes" id="UP000077271"/>
    </source>
</evidence>
<accession>A0A177KNW0</accession>
<gene>
    <name evidence="6" type="ORF">AWH48_06540</name>
</gene>
<reference evidence="6 7" key="1">
    <citation type="submission" date="2016-01" db="EMBL/GenBank/DDBJ databases">
        <title>Investigation of taxonomic status of Bacillus aminovorans.</title>
        <authorList>
            <person name="Verma A."/>
            <person name="Pal Y."/>
            <person name="Krishnamurthi S."/>
        </authorList>
    </citation>
    <scope>NUCLEOTIDE SEQUENCE [LARGE SCALE GENOMIC DNA]</scope>
    <source>
        <strain evidence="6 7">DSM 4337</strain>
    </source>
</reference>
<dbReference type="Gene3D" id="3.40.50.300">
    <property type="entry name" value="P-loop containing nucleotide triphosphate hydrolases"/>
    <property type="match status" value="1"/>
</dbReference>
<evidence type="ECO:0000256" key="2">
    <source>
        <dbReference type="ARBA" id="ARBA00049360"/>
    </source>
</evidence>
<dbReference type="Proteomes" id="UP000077271">
    <property type="component" value="Unassembled WGS sequence"/>
</dbReference>
<dbReference type="OrthoDB" id="9815116at2"/>
<organism evidence="6 7">
    <name type="scientific">Domibacillus aminovorans</name>
    <dbReference type="NCBI Taxonomy" id="29332"/>
    <lineage>
        <taxon>Bacteria</taxon>
        <taxon>Bacillati</taxon>
        <taxon>Bacillota</taxon>
        <taxon>Bacilli</taxon>
        <taxon>Bacillales</taxon>
        <taxon>Bacillaceae</taxon>
        <taxon>Domibacillus</taxon>
    </lineage>
</organism>
<dbReference type="CDD" id="cd02042">
    <property type="entry name" value="ParAB_family"/>
    <property type="match status" value="1"/>
</dbReference>
<proteinExistence type="inferred from homology"/>
<dbReference type="PANTHER" id="PTHR13696:SF52">
    <property type="entry name" value="PARA FAMILY PROTEIN CT_582"/>
    <property type="match status" value="1"/>
</dbReference>
<sequence length="253" mass="27608">MGKVIAIANQKGGVGKTTTSVNLGASLSSLEKKVLLLDIDPQGNATSGVGIEKDRVEQCIYDVLIDDVELADVIKPTTAEGMYSVPATIALAGAEIELVSVSSREKRLEKALEPLRDSFDYILIDCPPSLGLLTINALTAADSVLIPVQCEYYALEGLNQLLNTVSLVQKHLNKDLYIEGVLLTMFDARTNLSIQVVDEVKKYFRDKVYRTVIPRNVRLSEAPSHGKPVMLYDARSRGAEVYLDFAKEVAVHG</sequence>
<dbReference type="EMBL" id="LQWZ01000033">
    <property type="protein sequence ID" value="OAH54261.1"/>
    <property type="molecule type" value="Genomic_DNA"/>
</dbReference>
<dbReference type="PANTHER" id="PTHR13696">
    <property type="entry name" value="P-LOOP CONTAINING NUCLEOSIDE TRIPHOSPHATE HYDROLASE"/>
    <property type="match status" value="1"/>
</dbReference>